<proteinExistence type="predicted"/>
<reference evidence="1" key="2">
    <citation type="journal article" date="2015" name="Fish Shellfish Immunol.">
        <title>Early steps in the European eel (Anguilla anguilla)-Vibrio vulnificus interaction in the gills: Role of the RtxA13 toxin.</title>
        <authorList>
            <person name="Callol A."/>
            <person name="Pajuelo D."/>
            <person name="Ebbesson L."/>
            <person name="Teles M."/>
            <person name="MacKenzie S."/>
            <person name="Amaro C."/>
        </authorList>
    </citation>
    <scope>NUCLEOTIDE SEQUENCE</scope>
</reference>
<dbReference type="AlphaFoldDB" id="A0A0E9PG36"/>
<sequence>MTVLCLRTSNISLLCQKYHLTQQAFINSETHYKLQ</sequence>
<reference evidence="1" key="1">
    <citation type="submission" date="2014-11" db="EMBL/GenBank/DDBJ databases">
        <authorList>
            <person name="Amaro Gonzalez C."/>
        </authorList>
    </citation>
    <scope>NUCLEOTIDE SEQUENCE</scope>
</reference>
<evidence type="ECO:0000313" key="1">
    <source>
        <dbReference type="EMBL" id="JAH03040.1"/>
    </source>
</evidence>
<accession>A0A0E9PG36</accession>
<dbReference type="EMBL" id="GBXM01105537">
    <property type="protein sequence ID" value="JAH03040.1"/>
    <property type="molecule type" value="Transcribed_RNA"/>
</dbReference>
<protein>
    <submittedName>
        <fullName evidence="1">Uncharacterized protein</fullName>
    </submittedName>
</protein>
<name>A0A0E9PG36_ANGAN</name>
<organism evidence="1">
    <name type="scientific">Anguilla anguilla</name>
    <name type="common">European freshwater eel</name>
    <name type="synonym">Muraena anguilla</name>
    <dbReference type="NCBI Taxonomy" id="7936"/>
    <lineage>
        <taxon>Eukaryota</taxon>
        <taxon>Metazoa</taxon>
        <taxon>Chordata</taxon>
        <taxon>Craniata</taxon>
        <taxon>Vertebrata</taxon>
        <taxon>Euteleostomi</taxon>
        <taxon>Actinopterygii</taxon>
        <taxon>Neopterygii</taxon>
        <taxon>Teleostei</taxon>
        <taxon>Anguilliformes</taxon>
        <taxon>Anguillidae</taxon>
        <taxon>Anguilla</taxon>
    </lineage>
</organism>